<sequence length="107" mass="12043">MVAQVTWIVTRQPVSFREIKPQNQDCRVPNGRKFQLNLPEALPKANNQGNFTNANSNTFLSESGTYAWTQWPVISADGVLNCREQPNGIVQHSTGKGRLSVRWGERC</sequence>
<reference evidence="1" key="1">
    <citation type="journal article" date="2020" name="mSystems">
        <title>Genome- and Community-Level Interaction Insights into Carbon Utilization and Element Cycling Functions of Hydrothermarchaeota in Hydrothermal Sediment.</title>
        <authorList>
            <person name="Zhou Z."/>
            <person name="Liu Y."/>
            <person name="Xu W."/>
            <person name="Pan J."/>
            <person name="Luo Z.H."/>
            <person name="Li M."/>
        </authorList>
    </citation>
    <scope>NUCLEOTIDE SEQUENCE [LARGE SCALE GENOMIC DNA]</scope>
    <source>
        <strain evidence="1">SpSt-418</strain>
    </source>
</reference>
<accession>A0A7C3PK29</accession>
<evidence type="ECO:0000313" key="1">
    <source>
        <dbReference type="EMBL" id="HFN01380.1"/>
    </source>
</evidence>
<dbReference type="AlphaFoldDB" id="A0A7C3PK29"/>
<gene>
    <name evidence="1" type="ORF">ENR64_27270</name>
</gene>
<proteinExistence type="predicted"/>
<protein>
    <submittedName>
        <fullName evidence="1">Uncharacterized protein</fullName>
    </submittedName>
</protein>
<name>A0A7C3PK29_9CYAN</name>
<dbReference type="EMBL" id="DSRU01000405">
    <property type="protein sequence ID" value="HFN01380.1"/>
    <property type="molecule type" value="Genomic_DNA"/>
</dbReference>
<comment type="caution">
    <text evidence="1">The sequence shown here is derived from an EMBL/GenBank/DDBJ whole genome shotgun (WGS) entry which is preliminary data.</text>
</comment>
<organism evidence="1">
    <name type="scientific">Oscillatoriales cyanobacterium SpSt-418</name>
    <dbReference type="NCBI Taxonomy" id="2282169"/>
    <lineage>
        <taxon>Bacteria</taxon>
        <taxon>Bacillati</taxon>
        <taxon>Cyanobacteriota</taxon>
        <taxon>Cyanophyceae</taxon>
        <taxon>Oscillatoriophycideae</taxon>
        <taxon>Oscillatoriales</taxon>
    </lineage>
</organism>